<evidence type="ECO:0000256" key="11">
    <source>
        <dbReference type="ARBA" id="ARBA00030126"/>
    </source>
</evidence>
<reference evidence="14" key="1">
    <citation type="submission" date="2020-07" db="EMBL/GenBank/DDBJ databases">
        <title>The High-quality genome of the commercially important snow crab, Chionoecetes opilio.</title>
        <authorList>
            <person name="Jeong J.-H."/>
            <person name="Ryu S."/>
        </authorList>
    </citation>
    <scope>NUCLEOTIDE SEQUENCE</scope>
    <source>
        <strain evidence="14">MADBK_172401_WGS</strain>
        <tissue evidence="14">Digestive gland</tissue>
    </source>
</reference>
<protein>
    <recommendedName>
        <fullName evidence="5">Putative nuclease HARBI1</fullName>
    </recommendedName>
    <alternativeName>
        <fullName evidence="11">Harbinger transposase-derived nuclease</fullName>
    </alternativeName>
</protein>
<proteinExistence type="inferred from homology"/>
<comment type="function">
    <text evidence="12">Transposase-derived protein that may have nuclease activity. Does not have transposase activity.</text>
</comment>
<accession>A0A8J4XYI5</accession>
<dbReference type="PANTHER" id="PTHR22930">
    <property type="match status" value="1"/>
</dbReference>
<comment type="subcellular location">
    <subcellularLocation>
        <location evidence="3">Cytoplasm</location>
    </subcellularLocation>
    <subcellularLocation>
        <location evidence="2">Nucleus</location>
    </subcellularLocation>
</comment>
<keyword evidence="7" id="KW-0540">Nuclease</keyword>
<evidence type="ECO:0000256" key="1">
    <source>
        <dbReference type="ARBA" id="ARBA00001968"/>
    </source>
</evidence>
<keyword evidence="6" id="KW-0963">Cytoplasm</keyword>
<keyword evidence="10" id="KW-0539">Nucleus</keyword>
<dbReference type="OrthoDB" id="6364049at2759"/>
<evidence type="ECO:0000256" key="10">
    <source>
        <dbReference type="ARBA" id="ARBA00023242"/>
    </source>
</evidence>
<evidence type="ECO:0000313" key="15">
    <source>
        <dbReference type="Proteomes" id="UP000770661"/>
    </source>
</evidence>
<dbReference type="GO" id="GO:0005737">
    <property type="term" value="C:cytoplasm"/>
    <property type="evidence" value="ECO:0007669"/>
    <property type="project" value="UniProtKB-SubCell"/>
</dbReference>
<dbReference type="GO" id="GO:0005634">
    <property type="term" value="C:nucleus"/>
    <property type="evidence" value="ECO:0007669"/>
    <property type="project" value="UniProtKB-SubCell"/>
</dbReference>
<name>A0A8J4XYI5_CHIOP</name>
<evidence type="ECO:0000256" key="4">
    <source>
        <dbReference type="ARBA" id="ARBA00006958"/>
    </source>
</evidence>
<comment type="caution">
    <text evidence="14">The sequence shown here is derived from an EMBL/GenBank/DDBJ whole genome shotgun (WGS) entry which is preliminary data.</text>
</comment>
<dbReference type="GO" id="GO:0046872">
    <property type="term" value="F:metal ion binding"/>
    <property type="evidence" value="ECO:0007669"/>
    <property type="project" value="UniProtKB-KW"/>
</dbReference>
<dbReference type="GO" id="GO:0016787">
    <property type="term" value="F:hydrolase activity"/>
    <property type="evidence" value="ECO:0007669"/>
    <property type="project" value="UniProtKB-KW"/>
</dbReference>
<evidence type="ECO:0000256" key="5">
    <source>
        <dbReference type="ARBA" id="ARBA00015519"/>
    </source>
</evidence>
<organism evidence="14 15">
    <name type="scientific">Chionoecetes opilio</name>
    <name type="common">Atlantic snow crab</name>
    <name type="synonym">Cancer opilio</name>
    <dbReference type="NCBI Taxonomy" id="41210"/>
    <lineage>
        <taxon>Eukaryota</taxon>
        <taxon>Metazoa</taxon>
        <taxon>Ecdysozoa</taxon>
        <taxon>Arthropoda</taxon>
        <taxon>Crustacea</taxon>
        <taxon>Multicrustacea</taxon>
        <taxon>Malacostraca</taxon>
        <taxon>Eumalacostraca</taxon>
        <taxon>Eucarida</taxon>
        <taxon>Decapoda</taxon>
        <taxon>Pleocyemata</taxon>
        <taxon>Brachyura</taxon>
        <taxon>Eubrachyura</taxon>
        <taxon>Majoidea</taxon>
        <taxon>Majidae</taxon>
        <taxon>Chionoecetes</taxon>
    </lineage>
</organism>
<evidence type="ECO:0000256" key="12">
    <source>
        <dbReference type="ARBA" id="ARBA00045850"/>
    </source>
</evidence>
<sequence>MDDLEDVDDILEFHDVAEILQARRHGHGRRIFRQRVDLFEEFTDQEFLERFRLSKECVTSLLDELRQYLPTSIDRRGLRISPRMQLLATLRYVATGDMQLTIADTADMSKASVCRCVQRVTRAIARIAPRHIKFPTPAEEIAEMQAFSRIAGMPGCIGCIDGTLIPIKSPGGDAAELYRCRKDFFAFNIMAVCTSSLLFSSLVVNWPGSAHDSRVFRESRLCQVLQDGHYRGYLLGDTAYQDQDCLLTTHTNPRTPPQHRFNAAHISTRNCIERAFGVLKRRFAVLSKAVRTGLVTSKNIITSTVVLHNIAVRNHLPLEEVPEDVIENHPEDIPEPVHHEVARRGRRRKDEITRMFFS</sequence>
<evidence type="ECO:0000256" key="6">
    <source>
        <dbReference type="ARBA" id="ARBA00022490"/>
    </source>
</evidence>
<comment type="cofactor">
    <cofactor evidence="1">
        <name>a divalent metal cation</name>
        <dbReference type="ChEBI" id="CHEBI:60240"/>
    </cofactor>
</comment>
<keyword evidence="15" id="KW-1185">Reference proteome</keyword>
<feature type="domain" description="DDE Tnp4" evidence="13">
    <location>
        <begin position="160"/>
        <end position="309"/>
    </location>
</feature>
<gene>
    <name evidence="14" type="primary">harbi1_20</name>
    <name evidence="14" type="ORF">GWK47_009547</name>
</gene>
<dbReference type="EMBL" id="JACEEZ010018794">
    <property type="protein sequence ID" value="KAG0716497.1"/>
    <property type="molecule type" value="Genomic_DNA"/>
</dbReference>
<dbReference type="InterPro" id="IPR027806">
    <property type="entry name" value="HARBI1_dom"/>
</dbReference>
<evidence type="ECO:0000259" key="13">
    <source>
        <dbReference type="Pfam" id="PF13359"/>
    </source>
</evidence>
<dbReference type="PANTHER" id="PTHR22930:SF289">
    <property type="entry name" value="DDE TNP4 DOMAIN-CONTAINING PROTEIN-RELATED"/>
    <property type="match status" value="1"/>
</dbReference>
<dbReference type="InterPro" id="IPR045249">
    <property type="entry name" value="HARBI1-like"/>
</dbReference>
<dbReference type="Proteomes" id="UP000770661">
    <property type="component" value="Unassembled WGS sequence"/>
</dbReference>
<comment type="similarity">
    <text evidence="4">Belongs to the HARBI1 family.</text>
</comment>
<evidence type="ECO:0000256" key="7">
    <source>
        <dbReference type="ARBA" id="ARBA00022722"/>
    </source>
</evidence>
<dbReference type="AlphaFoldDB" id="A0A8J4XYI5"/>
<keyword evidence="8" id="KW-0479">Metal-binding</keyword>
<dbReference type="GO" id="GO:0004518">
    <property type="term" value="F:nuclease activity"/>
    <property type="evidence" value="ECO:0007669"/>
    <property type="project" value="UniProtKB-KW"/>
</dbReference>
<evidence type="ECO:0000256" key="8">
    <source>
        <dbReference type="ARBA" id="ARBA00022723"/>
    </source>
</evidence>
<dbReference type="InterPro" id="IPR026103">
    <property type="entry name" value="HARBI1_animal"/>
</dbReference>
<evidence type="ECO:0000256" key="9">
    <source>
        <dbReference type="ARBA" id="ARBA00022801"/>
    </source>
</evidence>
<dbReference type="Pfam" id="PF13359">
    <property type="entry name" value="DDE_Tnp_4"/>
    <property type="match status" value="1"/>
</dbReference>
<keyword evidence="9" id="KW-0378">Hydrolase</keyword>
<dbReference type="PRINTS" id="PR02086">
    <property type="entry name" value="PUTNUCHARBI1"/>
</dbReference>
<evidence type="ECO:0000256" key="2">
    <source>
        <dbReference type="ARBA" id="ARBA00004123"/>
    </source>
</evidence>
<evidence type="ECO:0000256" key="3">
    <source>
        <dbReference type="ARBA" id="ARBA00004496"/>
    </source>
</evidence>
<evidence type="ECO:0000313" key="14">
    <source>
        <dbReference type="EMBL" id="KAG0716497.1"/>
    </source>
</evidence>